<evidence type="ECO:0000313" key="8">
    <source>
        <dbReference type="Proteomes" id="UP000662904"/>
    </source>
</evidence>
<dbReference type="Pfam" id="PF13801">
    <property type="entry name" value="Metal_resist"/>
    <property type="match status" value="1"/>
</dbReference>
<keyword evidence="4" id="KW-0574">Periplasm</keyword>
<keyword evidence="8" id="KW-1185">Reference proteome</keyword>
<proteinExistence type="inferred from homology"/>
<dbReference type="PANTHER" id="PTHR38102:SF1">
    <property type="entry name" value="PERIPLASMIC CHAPERONE SPY"/>
    <property type="match status" value="1"/>
</dbReference>
<evidence type="ECO:0000256" key="5">
    <source>
        <dbReference type="SAM" id="Coils"/>
    </source>
</evidence>
<sequence length="170" mass="18795">MKRQIIVLTVAALLVIGTLQVAFAAGWGAGGIGGRMGKGLGADGDFTTPVQNLNLSAEQRQQMVDICESYFKELQALRAKFQEKLHELRILRLKGETDESVLSEKAEEVKALQSEILKLMQEKRDKISSILTEEQKEQLYSRRGMRFGGRRGNMKPGLGIENNTSGSEAL</sequence>
<comment type="similarity">
    <text evidence="2">Belongs to the CpxP/Spy family.</text>
</comment>
<accession>A0A8A0RPV7</accession>
<feature type="region of interest" description="Disordered" evidence="6">
    <location>
        <begin position="143"/>
        <end position="170"/>
    </location>
</feature>
<name>A0A8A0RPV7_9FIRM</name>
<dbReference type="Proteomes" id="UP000662904">
    <property type="component" value="Chromosome"/>
</dbReference>
<dbReference type="RefSeq" id="WP_206706794.1">
    <property type="nucleotide sequence ID" value="NZ_CP059066.1"/>
</dbReference>
<dbReference type="Gene3D" id="1.20.120.1490">
    <property type="match status" value="1"/>
</dbReference>
<dbReference type="KEGG" id="kme:H0A61_01800"/>
<organism evidence="7 8">
    <name type="scientific">Koleobacter methoxysyntrophicus</name>
    <dbReference type="NCBI Taxonomy" id="2751313"/>
    <lineage>
        <taxon>Bacteria</taxon>
        <taxon>Bacillati</taxon>
        <taxon>Bacillota</taxon>
        <taxon>Clostridia</taxon>
        <taxon>Koleobacterales</taxon>
        <taxon>Koleobacteraceae</taxon>
        <taxon>Koleobacter</taxon>
    </lineage>
</organism>
<dbReference type="PANTHER" id="PTHR38102">
    <property type="entry name" value="PERIPLASMIC CHAPERONE SPY"/>
    <property type="match status" value="1"/>
</dbReference>
<evidence type="ECO:0000256" key="4">
    <source>
        <dbReference type="ARBA" id="ARBA00022764"/>
    </source>
</evidence>
<dbReference type="InterPro" id="IPR052211">
    <property type="entry name" value="Cpx_auxiliary_protein"/>
</dbReference>
<protein>
    <recommendedName>
        <fullName evidence="9">Periplasmic heavy metal sensor</fullName>
    </recommendedName>
</protein>
<evidence type="ECO:0000256" key="6">
    <source>
        <dbReference type="SAM" id="MobiDB-lite"/>
    </source>
</evidence>
<dbReference type="CDD" id="cd09916">
    <property type="entry name" value="CpxP_like"/>
    <property type="match status" value="1"/>
</dbReference>
<comment type="subcellular location">
    <subcellularLocation>
        <location evidence="1">Periplasm</location>
    </subcellularLocation>
</comment>
<dbReference type="InterPro" id="IPR025961">
    <property type="entry name" value="Metal_resist"/>
</dbReference>
<keyword evidence="3" id="KW-0732">Signal</keyword>
<feature type="compositionally biased region" description="Polar residues" evidence="6">
    <location>
        <begin position="161"/>
        <end position="170"/>
    </location>
</feature>
<evidence type="ECO:0000256" key="3">
    <source>
        <dbReference type="ARBA" id="ARBA00022729"/>
    </source>
</evidence>
<gene>
    <name evidence="7" type="ORF">H0A61_01800</name>
</gene>
<feature type="compositionally biased region" description="Basic residues" evidence="6">
    <location>
        <begin position="143"/>
        <end position="153"/>
    </location>
</feature>
<dbReference type="GO" id="GO:0030288">
    <property type="term" value="C:outer membrane-bounded periplasmic space"/>
    <property type="evidence" value="ECO:0007669"/>
    <property type="project" value="TreeGrafter"/>
</dbReference>
<evidence type="ECO:0000313" key="7">
    <source>
        <dbReference type="EMBL" id="QSQ09437.1"/>
    </source>
</evidence>
<dbReference type="GO" id="GO:0051082">
    <property type="term" value="F:unfolded protein binding"/>
    <property type="evidence" value="ECO:0007669"/>
    <property type="project" value="TreeGrafter"/>
</dbReference>
<reference evidence="7" key="1">
    <citation type="submission" date="2020-07" db="EMBL/GenBank/DDBJ databases">
        <title>Koleobacter methoxysyntrophicus gen. nov., sp. nov., a novel anaerobic bacterium isolated from deep subsurface oil field and proposal of Koleobacterales ord. nov. in the phylum Firmicutes.</title>
        <authorList>
            <person name="Sakamoto S."/>
            <person name="Tamaki H."/>
        </authorList>
    </citation>
    <scope>NUCLEOTIDE SEQUENCE</scope>
    <source>
        <strain evidence="7">NRmbB1</strain>
    </source>
</reference>
<evidence type="ECO:0008006" key="9">
    <source>
        <dbReference type="Google" id="ProtNLM"/>
    </source>
</evidence>
<dbReference type="AlphaFoldDB" id="A0A8A0RPV7"/>
<keyword evidence="5" id="KW-0175">Coiled coil</keyword>
<dbReference type="EMBL" id="CP059066">
    <property type="protein sequence ID" value="QSQ09437.1"/>
    <property type="molecule type" value="Genomic_DNA"/>
</dbReference>
<feature type="coiled-coil region" evidence="5">
    <location>
        <begin position="71"/>
        <end position="122"/>
    </location>
</feature>
<evidence type="ECO:0000256" key="1">
    <source>
        <dbReference type="ARBA" id="ARBA00004418"/>
    </source>
</evidence>
<dbReference type="InterPro" id="IPR012899">
    <property type="entry name" value="LTXXQ"/>
</dbReference>
<evidence type="ECO:0000256" key="2">
    <source>
        <dbReference type="ARBA" id="ARBA00008441"/>
    </source>
</evidence>